<evidence type="ECO:0000313" key="13">
    <source>
        <dbReference type="Proteomes" id="UP000830375"/>
    </source>
</evidence>
<evidence type="ECO:0000256" key="6">
    <source>
        <dbReference type="ARBA" id="ARBA00022918"/>
    </source>
</evidence>
<keyword evidence="4" id="KW-0255">Endonuclease</keyword>
<keyword evidence="1" id="KW-0808">Transferase</keyword>
<keyword evidence="5" id="KW-0378">Hydrolase</keyword>
<evidence type="ECO:0000256" key="9">
    <source>
        <dbReference type="SAM" id="SignalP"/>
    </source>
</evidence>
<dbReference type="Pfam" id="PF17921">
    <property type="entry name" value="Integrase_H2C2"/>
    <property type="match status" value="1"/>
</dbReference>
<keyword evidence="2" id="KW-0548">Nucleotidyltransferase</keyword>
<evidence type="ECO:0000256" key="1">
    <source>
        <dbReference type="ARBA" id="ARBA00022679"/>
    </source>
</evidence>
<feature type="chain" id="PRO_5045279508" description="Gypsy retrotransposon integrase-like protein 1" evidence="9">
    <location>
        <begin position="24"/>
        <end position="395"/>
    </location>
</feature>
<dbReference type="Gene3D" id="1.10.340.70">
    <property type="match status" value="1"/>
</dbReference>
<dbReference type="CDD" id="cd09274">
    <property type="entry name" value="RNase_HI_RT_Ty3"/>
    <property type="match status" value="1"/>
</dbReference>
<evidence type="ECO:0000256" key="2">
    <source>
        <dbReference type="ARBA" id="ARBA00022695"/>
    </source>
</evidence>
<keyword evidence="13" id="KW-1185">Reference proteome</keyword>
<feature type="domain" description="Reverse transcriptase RNase H-like" evidence="10">
    <location>
        <begin position="64"/>
        <end position="128"/>
    </location>
</feature>
<evidence type="ECO:0000313" key="12">
    <source>
        <dbReference type="EMBL" id="KAI2651067.1"/>
    </source>
</evidence>
<evidence type="ECO:0000256" key="3">
    <source>
        <dbReference type="ARBA" id="ARBA00022722"/>
    </source>
</evidence>
<dbReference type="InterPro" id="IPR043502">
    <property type="entry name" value="DNA/RNA_pol_sf"/>
</dbReference>
<sequence>MPTLFLTTCISPLGSLRCSLVLAWFEELEELCGLIHQPICLPNGVPGVPPCYLKQSASLLSFCSEQNCSVGNRELLAIKLALEEWRHWLEGAAHQFTIITNQKNLQYLREARHLNPIQARWALFFTRFDFKITYRPGSKNVSADALSHQFSSDCPSEPEPISPILWDQDDNIQQATLQEPAPLECPEGKIYVPRSQRQSLLAAAHQSLGSGHPGSKRTLSLLQTRYWWPSMRQDTIRYVQSCSVCAMSTSPRQLPTGKLVPLPIPQRLWSHIGVDFVTDLPNSEDQWPDREKDPIAGTLPPGILSRGPTQLEQVPPMGRPPLFPWTEEPSNVPAVDHWFRESERVWDSAHHHLQWAVHQHKRFADARRRTTPTYQPGDQVWLPTHVCVCGDSQAS</sequence>
<feature type="region of interest" description="Disordered" evidence="8">
    <location>
        <begin position="283"/>
        <end position="311"/>
    </location>
</feature>
<comment type="caution">
    <text evidence="12">The sequence shown here is derived from an EMBL/GenBank/DDBJ whole genome shotgun (WGS) entry which is preliminary data.</text>
</comment>
<organism evidence="12 13">
    <name type="scientific">Labeo rohita</name>
    <name type="common">Indian major carp</name>
    <name type="synonym">Cyprinus rohita</name>
    <dbReference type="NCBI Taxonomy" id="84645"/>
    <lineage>
        <taxon>Eukaryota</taxon>
        <taxon>Metazoa</taxon>
        <taxon>Chordata</taxon>
        <taxon>Craniata</taxon>
        <taxon>Vertebrata</taxon>
        <taxon>Euteleostomi</taxon>
        <taxon>Actinopterygii</taxon>
        <taxon>Neopterygii</taxon>
        <taxon>Teleostei</taxon>
        <taxon>Ostariophysi</taxon>
        <taxon>Cypriniformes</taxon>
        <taxon>Cyprinidae</taxon>
        <taxon>Labeoninae</taxon>
        <taxon>Labeonini</taxon>
        <taxon>Labeo</taxon>
    </lineage>
</organism>
<keyword evidence="9" id="KW-0732">Signal</keyword>
<evidence type="ECO:0000256" key="4">
    <source>
        <dbReference type="ARBA" id="ARBA00022759"/>
    </source>
</evidence>
<protein>
    <recommendedName>
        <fullName evidence="7">Gypsy retrotransposon integrase-like protein 1</fullName>
    </recommendedName>
</protein>
<dbReference type="SUPFAM" id="SSF56672">
    <property type="entry name" value="DNA/RNA polymerases"/>
    <property type="match status" value="1"/>
</dbReference>
<dbReference type="InterPro" id="IPR041373">
    <property type="entry name" value="RT_RNaseH"/>
</dbReference>
<dbReference type="InterPro" id="IPR041588">
    <property type="entry name" value="Integrase_H2C2"/>
</dbReference>
<reference evidence="12 13" key="1">
    <citation type="submission" date="2022-01" db="EMBL/GenBank/DDBJ databases">
        <title>A high-quality chromosome-level genome assembly of rohu carp, Labeo rohita.</title>
        <authorList>
            <person name="Arick M.A. II"/>
            <person name="Hsu C.-Y."/>
            <person name="Magbanua Z."/>
            <person name="Pechanova O."/>
            <person name="Grover C."/>
            <person name="Miller E."/>
            <person name="Thrash A."/>
            <person name="Ezzel L."/>
            <person name="Alam S."/>
            <person name="Benzie J."/>
            <person name="Hamilton M."/>
            <person name="Karsi A."/>
            <person name="Lawrence M.L."/>
            <person name="Peterson D.G."/>
        </authorList>
    </citation>
    <scope>NUCLEOTIDE SEQUENCE [LARGE SCALE GENOMIC DNA]</scope>
    <source>
        <strain evidence="13">BAU-BD-2019</strain>
        <tissue evidence="12">Blood</tissue>
    </source>
</reference>
<evidence type="ECO:0000259" key="11">
    <source>
        <dbReference type="Pfam" id="PF17921"/>
    </source>
</evidence>
<proteinExistence type="predicted"/>
<name>A0ABQ8LK68_LABRO</name>
<feature type="signal peptide" evidence="9">
    <location>
        <begin position="1"/>
        <end position="23"/>
    </location>
</feature>
<keyword evidence="6" id="KW-0695">RNA-directed DNA polymerase</keyword>
<accession>A0ABQ8LK68</accession>
<evidence type="ECO:0000256" key="7">
    <source>
        <dbReference type="ARBA" id="ARBA00039658"/>
    </source>
</evidence>
<feature type="domain" description="Integrase zinc-binding" evidence="11">
    <location>
        <begin position="192"/>
        <end position="249"/>
    </location>
</feature>
<dbReference type="PANTHER" id="PTHR37984:SF5">
    <property type="entry name" value="PROTEIN NYNRIN-LIKE"/>
    <property type="match status" value="1"/>
</dbReference>
<dbReference type="Pfam" id="PF17917">
    <property type="entry name" value="RT_RNaseH"/>
    <property type="match status" value="1"/>
</dbReference>
<dbReference type="Proteomes" id="UP000830375">
    <property type="component" value="Unassembled WGS sequence"/>
</dbReference>
<dbReference type="EMBL" id="JACTAM010000021">
    <property type="protein sequence ID" value="KAI2651067.1"/>
    <property type="molecule type" value="Genomic_DNA"/>
</dbReference>
<evidence type="ECO:0000259" key="10">
    <source>
        <dbReference type="Pfam" id="PF17917"/>
    </source>
</evidence>
<evidence type="ECO:0000256" key="5">
    <source>
        <dbReference type="ARBA" id="ARBA00022801"/>
    </source>
</evidence>
<evidence type="ECO:0000256" key="8">
    <source>
        <dbReference type="SAM" id="MobiDB-lite"/>
    </source>
</evidence>
<gene>
    <name evidence="12" type="ORF">H4Q32_019076</name>
</gene>
<dbReference type="InterPro" id="IPR050951">
    <property type="entry name" value="Retrovirus_Pol_polyprotein"/>
</dbReference>
<dbReference type="PANTHER" id="PTHR37984">
    <property type="entry name" value="PROTEIN CBG26694"/>
    <property type="match status" value="1"/>
</dbReference>
<keyword evidence="3" id="KW-0540">Nuclease</keyword>